<proteinExistence type="predicted"/>
<dbReference type="AlphaFoldDB" id="A0AAN7AIG3"/>
<feature type="transmembrane region" description="Helical" evidence="2">
    <location>
        <begin position="157"/>
        <end position="175"/>
    </location>
</feature>
<dbReference type="Gene3D" id="2.40.40.10">
    <property type="entry name" value="RlpA-like domain"/>
    <property type="match status" value="1"/>
</dbReference>
<dbReference type="InterPro" id="IPR051477">
    <property type="entry name" value="Expansin_CellWall"/>
</dbReference>
<dbReference type="SUPFAM" id="SSF50685">
    <property type="entry name" value="Barwin-like endoglucanases"/>
    <property type="match status" value="1"/>
</dbReference>
<evidence type="ECO:0000256" key="1">
    <source>
        <dbReference type="ARBA" id="ARBA00022729"/>
    </source>
</evidence>
<accession>A0AAN7AIG3</accession>
<evidence type="ECO:0000256" key="2">
    <source>
        <dbReference type="SAM" id="Phobius"/>
    </source>
</evidence>
<dbReference type="EMBL" id="MU864408">
    <property type="protein sequence ID" value="KAK4187177.1"/>
    <property type="molecule type" value="Genomic_DNA"/>
</dbReference>
<keyword evidence="5" id="KW-1185">Reference proteome</keyword>
<keyword evidence="1 3" id="KW-0732">Signal</keyword>
<protein>
    <submittedName>
        <fullName evidence="4">Uncharacterized protein</fullName>
    </submittedName>
</protein>
<gene>
    <name evidence="4" type="ORF">QBC35DRAFT_552565</name>
</gene>
<evidence type="ECO:0000256" key="3">
    <source>
        <dbReference type="SAM" id="SignalP"/>
    </source>
</evidence>
<reference evidence="4" key="2">
    <citation type="submission" date="2023-05" db="EMBL/GenBank/DDBJ databases">
        <authorList>
            <consortium name="Lawrence Berkeley National Laboratory"/>
            <person name="Steindorff A."/>
            <person name="Hensen N."/>
            <person name="Bonometti L."/>
            <person name="Westerberg I."/>
            <person name="Brannstrom I.O."/>
            <person name="Guillou S."/>
            <person name="Cros-Aarteil S."/>
            <person name="Calhoun S."/>
            <person name="Haridas S."/>
            <person name="Kuo A."/>
            <person name="Mondo S."/>
            <person name="Pangilinan J."/>
            <person name="Riley R."/>
            <person name="Labutti K."/>
            <person name="Andreopoulos B."/>
            <person name="Lipzen A."/>
            <person name="Chen C."/>
            <person name="Yanf M."/>
            <person name="Daum C."/>
            <person name="Ng V."/>
            <person name="Clum A."/>
            <person name="Ohm R."/>
            <person name="Martin F."/>
            <person name="Silar P."/>
            <person name="Natvig D."/>
            <person name="Lalanne C."/>
            <person name="Gautier V."/>
            <person name="Ament-Velasquez S.L."/>
            <person name="Kruys A."/>
            <person name="Hutchinson M.I."/>
            <person name="Powell A.J."/>
            <person name="Barry K."/>
            <person name="Miller A.N."/>
            <person name="Grigoriev I.V."/>
            <person name="Debuchy R."/>
            <person name="Gladieux P."/>
            <person name="Thoren M.H."/>
            <person name="Johannesson H."/>
        </authorList>
    </citation>
    <scope>NUCLEOTIDE SEQUENCE</scope>
    <source>
        <strain evidence="4">PSN309</strain>
    </source>
</reference>
<evidence type="ECO:0000313" key="4">
    <source>
        <dbReference type="EMBL" id="KAK4187177.1"/>
    </source>
</evidence>
<dbReference type="PROSITE" id="PS51257">
    <property type="entry name" value="PROKAR_LIPOPROTEIN"/>
    <property type="match status" value="1"/>
</dbReference>
<dbReference type="CDD" id="cd22191">
    <property type="entry name" value="DPBB_RlpA_EXP_N-like"/>
    <property type="match status" value="1"/>
</dbReference>
<feature type="signal peptide" evidence="3">
    <location>
        <begin position="1"/>
        <end position="17"/>
    </location>
</feature>
<dbReference type="PANTHER" id="PTHR31836:SF28">
    <property type="entry name" value="SRCR DOMAIN-CONTAINING PROTEIN-RELATED"/>
    <property type="match status" value="1"/>
</dbReference>
<feature type="chain" id="PRO_5043036115" evidence="3">
    <location>
        <begin position="18"/>
        <end position="194"/>
    </location>
</feature>
<name>A0AAN7AIG3_9PEZI</name>
<keyword evidence="2" id="KW-1133">Transmembrane helix</keyword>
<dbReference type="Proteomes" id="UP001302126">
    <property type="component" value="Unassembled WGS sequence"/>
</dbReference>
<organism evidence="4 5">
    <name type="scientific">Podospora australis</name>
    <dbReference type="NCBI Taxonomy" id="1536484"/>
    <lineage>
        <taxon>Eukaryota</taxon>
        <taxon>Fungi</taxon>
        <taxon>Dikarya</taxon>
        <taxon>Ascomycota</taxon>
        <taxon>Pezizomycotina</taxon>
        <taxon>Sordariomycetes</taxon>
        <taxon>Sordariomycetidae</taxon>
        <taxon>Sordariales</taxon>
        <taxon>Podosporaceae</taxon>
        <taxon>Podospora</taxon>
    </lineage>
</organism>
<keyword evidence="2" id="KW-0812">Transmembrane</keyword>
<dbReference type="InterPro" id="IPR036908">
    <property type="entry name" value="RlpA-like_sf"/>
</dbReference>
<sequence>MRTATVTFAMFLAGCMANLIKLAQPEKFQVVDIEIGHAGSEEAVAKSDAEVNHRHMTYYGVSLGACGHDDSGKGTTDNIVAVLSALMSGQGVGEACGRTISIKANGKETTAVVRGKCPSCPAEGIDISEKVFMDLIGDLGVGRTEVSWAFVEFSDQVIFGLLMACFFIHIFISFLKENLSGRYTSCYMQSASRI</sequence>
<evidence type="ECO:0000313" key="5">
    <source>
        <dbReference type="Proteomes" id="UP001302126"/>
    </source>
</evidence>
<comment type="caution">
    <text evidence="4">The sequence shown here is derived from an EMBL/GenBank/DDBJ whole genome shotgun (WGS) entry which is preliminary data.</text>
</comment>
<keyword evidence="2" id="KW-0472">Membrane</keyword>
<dbReference type="PANTHER" id="PTHR31836">
    <property type="match status" value="1"/>
</dbReference>
<reference evidence="4" key="1">
    <citation type="journal article" date="2023" name="Mol. Phylogenet. Evol.">
        <title>Genome-scale phylogeny and comparative genomics of the fungal order Sordariales.</title>
        <authorList>
            <person name="Hensen N."/>
            <person name="Bonometti L."/>
            <person name="Westerberg I."/>
            <person name="Brannstrom I.O."/>
            <person name="Guillou S."/>
            <person name="Cros-Aarteil S."/>
            <person name="Calhoun S."/>
            <person name="Haridas S."/>
            <person name="Kuo A."/>
            <person name="Mondo S."/>
            <person name="Pangilinan J."/>
            <person name="Riley R."/>
            <person name="LaButti K."/>
            <person name="Andreopoulos B."/>
            <person name="Lipzen A."/>
            <person name="Chen C."/>
            <person name="Yan M."/>
            <person name="Daum C."/>
            <person name="Ng V."/>
            <person name="Clum A."/>
            <person name="Steindorff A."/>
            <person name="Ohm R.A."/>
            <person name="Martin F."/>
            <person name="Silar P."/>
            <person name="Natvig D.O."/>
            <person name="Lalanne C."/>
            <person name="Gautier V."/>
            <person name="Ament-Velasquez S.L."/>
            <person name="Kruys A."/>
            <person name="Hutchinson M.I."/>
            <person name="Powell A.J."/>
            <person name="Barry K."/>
            <person name="Miller A.N."/>
            <person name="Grigoriev I.V."/>
            <person name="Debuchy R."/>
            <person name="Gladieux P."/>
            <person name="Hiltunen Thoren M."/>
            <person name="Johannesson H."/>
        </authorList>
    </citation>
    <scope>NUCLEOTIDE SEQUENCE</scope>
    <source>
        <strain evidence="4">PSN309</strain>
    </source>
</reference>